<dbReference type="GO" id="GO:0008270">
    <property type="term" value="F:zinc ion binding"/>
    <property type="evidence" value="ECO:0007669"/>
    <property type="project" value="TreeGrafter"/>
</dbReference>
<dbReference type="EMBL" id="RCHS01001584">
    <property type="protein sequence ID" value="RMX52733.1"/>
    <property type="molecule type" value="Genomic_DNA"/>
</dbReference>
<comment type="similarity">
    <text evidence="1">Belongs to the UPF0587 family.</text>
</comment>
<dbReference type="InterPro" id="IPR008584">
    <property type="entry name" value="CXXC_Zn-binding_euk"/>
</dbReference>
<name>A0A3M6UGF9_POCDA</name>
<evidence type="ECO:0000256" key="2">
    <source>
        <dbReference type="ARBA" id="ARBA00022723"/>
    </source>
</evidence>
<keyword evidence="3" id="KW-0862">Zinc</keyword>
<comment type="caution">
    <text evidence="4">The sequence shown here is derived from an EMBL/GenBank/DDBJ whole genome shotgun (WGS) entry which is preliminary data.</text>
</comment>
<dbReference type="OMA" id="TAHFVWR"/>
<evidence type="ECO:0000256" key="3">
    <source>
        <dbReference type="ARBA" id="ARBA00022833"/>
    </source>
</evidence>
<keyword evidence="5" id="KW-1185">Reference proteome</keyword>
<dbReference type="AlphaFoldDB" id="A0A3M6UGF9"/>
<dbReference type="PANTHER" id="PTHR12857">
    <property type="entry name" value="CXXC MOTIF CONTAINING ZINC BINDING PROTEIN"/>
    <property type="match status" value="1"/>
</dbReference>
<organism evidence="4 5">
    <name type="scientific">Pocillopora damicornis</name>
    <name type="common">Cauliflower coral</name>
    <name type="synonym">Millepora damicornis</name>
    <dbReference type="NCBI Taxonomy" id="46731"/>
    <lineage>
        <taxon>Eukaryota</taxon>
        <taxon>Metazoa</taxon>
        <taxon>Cnidaria</taxon>
        <taxon>Anthozoa</taxon>
        <taxon>Hexacorallia</taxon>
        <taxon>Scleractinia</taxon>
        <taxon>Astrocoeniina</taxon>
        <taxon>Pocilloporidae</taxon>
        <taxon>Pocillopora</taxon>
    </lineage>
</organism>
<protein>
    <recommendedName>
        <fullName evidence="6">CXXC motif containing zinc binding protein</fullName>
    </recommendedName>
</protein>
<evidence type="ECO:0000313" key="5">
    <source>
        <dbReference type="Proteomes" id="UP000275408"/>
    </source>
</evidence>
<evidence type="ECO:0000256" key="1">
    <source>
        <dbReference type="ARBA" id="ARBA00007818"/>
    </source>
</evidence>
<evidence type="ECO:0008006" key="6">
    <source>
        <dbReference type="Google" id="ProtNLM"/>
    </source>
</evidence>
<dbReference type="PANTHER" id="PTHR12857:SF0">
    <property type="entry name" value="CXXC MOTIF CONTAINING ZINC BINDING PROTEIN"/>
    <property type="match status" value="1"/>
</dbReference>
<proteinExistence type="inferred from homology"/>
<accession>A0A3M6UGF9</accession>
<keyword evidence="2" id="KW-0479">Metal-binding</keyword>
<dbReference type="OrthoDB" id="10248838at2759"/>
<evidence type="ECO:0000313" key="4">
    <source>
        <dbReference type="EMBL" id="RMX52733.1"/>
    </source>
</evidence>
<sequence length="183" mass="20906">MTEACVMRWSFLMQAQELLFCGKMVRIALQFKADLENLTNVKPDGEDFRWYLKLQCQNCGEDTKDWIYMSLGESQAIKGSRGNANFVSKCKLCGRENSMDIIRDSISEYTIEDSNTFKTMVAFDCRGLEPFDFSPRVGFVADAVDSASKFSDINLTEKDWSDYDEEAGVSVGIYEVTHQFLRL</sequence>
<gene>
    <name evidence="4" type="ORF">pdam_00022401</name>
</gene>
<dbReference type="SUPFAM" id="SSF141678">
    <property type="entry name" value="MAL13P1.257-like"/>
    <property type="match status" value="1"/>
</dbReference>
<dbReference type="Proteomes" id="UP000275408">
    <property type="component" value="Unassembled WGS sequence"/>
</dbReference>
<reference evidence="4 5" key="1">
    <citation type="journal article" date="2018" name="Sci. Rep.">
        <title>Comparative analysis of the Pocillopora damicornis genome highlights role of immune system in coral evolution.</title>
        <authorList>
            <person name="Cunning R."/>
            <person name="Bay R.A."/>
            <person name="Gillette P."/>
            <person name="Baker A.C."/>
            <person name="Traylor-Knowles N."/>
        </authorList>
    </citation>
    <scope>NUCLEOTIDE SEQUENCE [LARGE SCALE GENOMIC DNA]</scope>
    <source>
        <strain evidence="4">RSMAS</strain>
        <tissue evidence="4">Whole animal</tissue>
    </source>
</reference>
<dbReference type="Pfam" id="PF05907">
    <property type="entry name" value="CXXC_Zn-b_euk"/>
    <property type="match status" value="1"/>
</dbReference>